<name>A0A248LLX9_9NEIS</name>
<dbReference type="AlphaFoldDB" id="A0A248LLX9"/>
<reference evidence="2" key="1">
    <citation type="submission" date="2017-06" db="EMBL/GenBank/DDBJ databases">
        <title>Whole genome sequence of Laribacter hongkongensis LHGZ1.</title>
        <authorList>
            <person name="Chen D."/>
            <person name="Wu H."/>
            <person name="Chen J."/>
        </authorList>
    </citation>
    <scope>NUCLEOTIDE SEQUENCE [LARGE SCALE GENOMIC DNA]</scope>
    <source>
        <strain evidence="2">LHGZ1</strain>
    </source>
</reference>
<dbReference type="GO" id="GO:0008168">
    <property type="term" value="F:methyltransferase activity"/>
    <property type="evidence" value="ECO:0007669"/>
    <property type="project" value="UniProtKB-KW"/>
</dbReference>
<protein>
    <submittedName>
        <fullName evidence="1">Lysine-N-methylase</fullName>
    </submittedName>
</protein>
<dbReference type="Proteomes" id="UP000197424">
    <property type="component" value="Chromosome"/>
</dbReference>
<evidence type="ECO:0000313" key="2">
    <source>
        <dbReference type="Proteomes" id="UP000197424"/>
    </source>
</evidence>
<organism evidence="1 2">
    <name type="scientific">Laribacter hongkongensis</name>
    <dbReference type="NCBI Taxonomy" id="168471"/>
    <lineage>
        <taxon>Bacteria</taxon>
        <taxon>Pseudomonadati</taxon>
        <taxon>Pseudomonadota</taxon>
        <taxon>Betaproteobacteria</taxon>
        <taxon>Neisseriales</taxon>
        <taxon>Aquaspirillaceae</taxon>
        <taxon>Laribacter</taxon>
    </lineage>
</organism>
<dbReference type="RefSeq" id="WP_161493555.1">
    <property type="nucleotide sequence ID" value="NZ_CP022115.1"/>
</dbReference>
<dbReference type="NCBIfam" id="NF038110">
    <property type="entry name" value="Lys_methyl_FliB"/>
    <property type="match status" value="1"/>
</dbReference>
<evidence type="ECO:0000313" key="1">
    <source>
        <dbReference type="EMBL" id="ASJ25565.1"/>
    </source>
</evidence>
<keyword evidence="1" id="KW-0489">Methyltransferase</keyword>
<dbReference type="EMBL" id="CP022115">
    <property type="protein sequence ID" value="ASJ25565.1"/>
    <property type="molecule type" value="Genomic_DNA"/>
</dbReference>
<dbReference type="GO" id="GO:0032259">
    <property type="term" value="P:methylation"/>
    <property type="evidence" value="ECO:0007669"/>
    <property type="project" value="UniProtKB-KW"/>
</dbReference>
<gene>
    <name evidence="1" type="ORF">LHGZ1_2734</name>
</gene>
<accession>A0A248LLX9</accession>
<proteinExistence type="predicted"/>
<sequence>MHETINRPMIVPEYLTDFRCIGPACEDNCCQSRWRIDIDKAAFHTLKKTTDPVLAPLVRTGITRNRSANASEQNYARIPFNEARHGCLMFSDEGWCSVHARLGEKALSDICATYPRHTTCIDGVWQQAATLSCPEVARRALLPTKPMHFVEHTLTARQSAVKMLKRRPPARSPLLCTAPAAVPGHSTLAAPDPAGRILQAGRPPA</sequence>
<keyword evidence="1" id="KW-0808">Transferase</keyword>